<dbReference type="GO" id="GO:0016787">
    <property type="term" value="F:hydrolase activity"/>
    <property type="evidence" value="ECO:0007669"/>
    <property type="project" value="UniProtKB-KW"/>
</dbReference>
<sequence>MKKALIVIDAQNDYLTDGRFPLWDIETTLMRISDKILEFKKNDCAIIFIQHLSPLGSAFFDETTKGCELISQLTNLSQDHFVVTKRHGNSFDETHLDDLLITHNIEHIELCGMMTQNCVLFTTIAEQAKKYKITVLGNCCTSVSPVIHAVALKGLSRITNVI</sequence>
<dbReference type="PANTHER" id="PTHR43540">
    <property type="entry name" value="PEROXYUREIDOACRYLATE/UREIDOACRYLATE AMIDOHYDROLASE-RELATED"/>
    <property type="match status" value="1"/>
</dbReference>
<dbReference type="Gene3D" id="3.40.50.850">
    <property type="entry name" value="Isochorismatase-like"/>
    <property type="match status" value="1"/>
</dbReference>
<feature type="domain" description="Isochorismatase-like" evidence="2">
    <location>
        <begin position="4"/>
        <end position="157"/>
    </location>
</feature>
<keyword evidence="1" id="KW-0378">Hydrolase</keyword>
<dbReference type="RefSeq" id="WP_048608039.1">
    <property type="nucleotide sequence ID" value="NZ_ABFDCF020000032.1"/>
</dbReference>
<comment type="caution">
    <text evidence="3">The sequence shown here is derived from an EMBL/GenBank/DDBJ whole genome shotgun (WGS) entry which is preliminary data.</text>
</comment>
<dbReference type="KEGG" id="prg:RB151_031810"/>
<name>A0A1J0EA87_PRORE</name>
<dbReference type="Proteomes" id="UP000824410">
    <property type="component" value="Unassembled WGS sequence"/>
</dbReference>
<dbReference type="OrthoDB" id="5794853at2"/>
<evidence type="ECO:0000256" key="1">
    <source>
        <dbReference type="ARBA" id="ARBA00022801"/>
    </source>
</evidence>
<reference evidence="3" key="1">
    <citation type="submission" date="2019-02" db="EMBL/GenBank/DDBJ databases">
        <title>Genomic characterization of isolates from hospital effluents in KZN, South Africa.</title>
        <authorList>
            <person name="Ntshobeni N."/>
            <person name="Allam M."/>
            <person name="Ismail A."/>
            <person name="Amoako D."/>
            <person name="Essack S."/>
            <person name="Chenia H."/>
        </authorList>
    </citation>
    <scope>NUCLEOTIDE SEQUENCE</scope>
    <source>
        <strain evidence="3">AFE97_S1</strain>
    </source>
</reference>
<protein>
    <submittedName>
        <fullName evidence="3">Isochorismatase family protein</fullName>
    </submittedName>
</protein>
<dbReference type="AlphaFoldDB" id="A0A1J0EA87"/>
<dbReference type="Pfam" id="PF00857">
    <property type="entry name" value="Isochorismatase"/>
    <property type="match status" value="1"/>
</dbReference>
<proteinExistence type="predicted"/>
<dbReference type="InterPro" id="IPR000868">
    <property type="entry name" value="Isochorismatase-like_dom"/>
</dbReference>
<accession>A0A1J0EA87</accession>
<evidence type="ECO:0000313" key="4">
    <source>
        <dbReference type="Proteomes" id="UP000824410"/>
    </source>
</evidence>
<dbReference type="InterPro" id="IPR036380">
    <property type="entry name" value="Isochorismatase-like_sf"/>
</dbReference>
<dbReference type="SUPFAM" id="SSF52499">
    <property type="entry name" value="Isochorismatase-like hydrolases"/>
    <property type="match status" value="1"/>
</dbReference>
<organism evidence="3 4">
    <name type="scientific">Providencia rettgeri</name>
    <dbReference type="NCBI Taxonomy" id="587"/>
    <lineage>
        <taxon>Bacteria</taxon>
        <taxon>Pseudomonadati</taxon>
        <taxon>Pseudomonadota</taxon>
        <taxon>Gammaproteobacteria</taxon>
        <taxon>Enterobacterales</taxon>
        <taxon>Morganellaceae</taxon>
        <taxon>Providencia</taxon>
    </lineage>
</organism>
<evidence type="ECO:0000313" key="3">
    <source>
        <dbReference type="EMBL" id="MBX6981854.1"/>
    </source>
</evidence>
<dbReference type="PANTHER" id="PTHR43540:SF15">
    <property type="entry name" value="BLR5631 PROTEIN"/>
    <property type="match status" value="1"/>
</dbReference>
<dbReference type="EMBL" id="SHDO01000020">
    <property type="protein sequence ID" value="MBX6981854.1"/>
    <property type="molecule type" value="Genomic_DNA"/>
</dbReference>
<dbReference type="InterPro" id="IPR050272">
    <property type="entry name" value="Isochorismatase-like_hydrls"/>
</dbReference>
<gene>
    <name evidence="3" type="ORF">EX242_16560</name>
</gene>
<evidence type="ECO:0000259" key="2">
    <source>
        <dbReference type="Pfam" id="PF00857"/>
    </source>
</evidence>